<dbReference type="CDD" id="cd18296">
    <property type="entry name" value="BTB2_POZ_ABTB1_BPOZ1"/>
    <property type="match status" value="1"/>
</dbReference>
<comment type="subcellular location">
    <subcellularLocation>
        <location evidence="1">Target cell membrane</location>
    </subcellularLocation>
</comment>
<gene>
    <name evidence="11" type="primary">LOC100903114</name>
</gene>
<feature type="domain" description="BTB" evidence="9">
    <location>
        <begin position="313"/>
        <end position="377"/>
    </location>
</feature>
<organism evidence="10 11">
    <name type="scientific">Galendromus occidentalis</name>
    <name type="common">western predatory mite</name>
    <dbReference type="NCBI Taxonomy" id="34638"/>
    <lineage>
        <taxon>Eukaryota</taxon>
        <taxon>Metazoa</taxon>
        <taxon>Ecdysozoa</taxon>
        <taxon>Arthropoda</taxon>
        <taxon>Chelicerata</taxon>
        <taxon>Arachnida</taxon>
        <taxon>Acari</taxon>
        <taxon>Parasitiformes</taxon>
        <taxon>Mesostigmata</taxon>
        <taxon>Gamasina</taxon>
        <taxon>Phytoseioidea</taxon>
        <taxon>Phytoseiidae</taxon>
        <taxon>Typhlodrominae</taxon>
        <taxon>Galendromus</taxon>
    </lineage>
</organism>
<dbReference type="Proteomes" id="UP000694867">
    <property type="component" value="Unplaced"/>
</dbReference>
<feature type="repeat" description="ANK" evidence="8">
    <location>
        <begin position="80"/>
        <end position="112"/>
    </location>
</feature>
<dbReference type="InterPro" id="IPR044515">
    <property type="entry name" value="ABTB1"/>
</dbReference>
<evidence type="ECO:0000259" key="9">
    <source>
        <dbReference type="PROSITE" id="PS50097"/>
    </source>
</evidence>
<dbReference type="PANTHER" id="PTHR46231:SF1">
    <property type="entry name" value="ANKYRIN REPEAT AND BTB_POZ DOMAIN-CONTAINING PROTEIN 1"/>
    <property type="match status" value="1"/>
</dbReference>
<dbReference type="GeneID" id="100903114"/>
<evidence type="ECO:0000256" key="4">
    <source>
        <dbReference type="ARBA" id="ARBA00022737"/>
    </source>
</evidence>
<reference evidence="11" key="1">
    <citation type="submission" date="2025-08" db="UniProtKB">
        <authorList>
            <consortium name="RefSeq"/>
        </authorList>
    </citation>
    <scope>IDENTIFICATION</scope>
</reference>
<evidence type="ECO:0000313" key="11">
    <source>
        <dbReference type="RefSeq" id="XP_003740768.1"/>
    </source>
</evidence>
<dbReference type="PROSITE" id="PS50097">
    <property type="entry name" value="BTB"/>
    <property type="match status" value="2"/>
</dbReference>
<feature type="domain" description="BTB" evidence="9">
    <location>
        <begin position="160"/>
        <end position="225"/>
    </location>
</feature>
<dbReference type="RefSeq" id="XP_003740768.1">
    <property type="nucleotide sequence ID" value="XM_003740720.2"/>
</dbReference>
<keyword evidence="5" id="KW-0638">Presynaptic neurotoxin</keyword>
<dbReference type="PANTHER" id="PTHR46231">
    <property type="entry name" value="ANKYRIN REPEAT AND BTB/POZ DOMAIN-CONTAINING PROTEIN 1"/>
    <property type="match status" value="1"/>
</dbReference>
<dbReference type="InterPro" id="IPR000210">
    <property type="entry name" value="BTB/POZ_dom"/>
</dbReference>
<dbReference type="Gene3D" id="3.30.710.10">
    <property type="entry name" value="Potassium Channel Kv1.1, Chain A"/>
    <property type="match status" value="2"/>
</dbReference>
<dbReference type="GO" id="GO:0044231">
    <property type="term" value="C:host cell presynaptic membrane"/>
    <property type="evidence" value="ECO:0007669"/>
    <property type="project" value="UniProtKB-KW"/>
</dbReference>
<evidence type="ECO:0000256" key="2">
    <source>
        <dbReference type="ARBA" id="ARBA00022483"/>
    </source>
</evidence>
<dbReference type="Pfam" id="PF12796">
    <property type="entry name" value="Ank_2"/>
    <property type="match status" value="1"/>
</dbReference>
<keyword evidence="7" id="KW-1053">Target membrane</keyword>
<dbReference type="KEGG" id="goe:100903114"/>
<dbReference type="Pfam" id="PF00651">
    <property type="entry name" value="BTB"/>
    <property type="match status" value="2"/>
</dbReference>
<accession>A0AAJ6QQI8</accession>
<keyword evidence="2" id="KW-0268">Exocytosis</keyword>
<evidence type="ECO:0000256" key="3">
    <source>
        <dbReference type="ARBA" id="ARBA00022537"/>
    </source>
</evidence>
<keyword evidence="7" id="KW-0472">Membrane</keyword>
<keyword evidence="10" id="KW-1185">Reference proteome</keyword>
<dbReference type="PROSITE" id="PS50088">
    <property type="entry name" value="ANK_REPEAT"/>
    <property type="match status" value="1"/>
</dbReference>
<keyword evidence="6 8" id="KW-0040">ANK repeat</keyword>
<evidence type="ECO:0000313" key="10">
    <source>
        <dbReference type="Proteomes" id="UP000694867"/>
    </source>
</evidence>
<evidence type="ECO:0000256" key="6">
    <source>
        <dbReference type="ARBA" id="ARBA00023043"/>
    </source>
</evidence>
<keyword evidence="5" id="KW-0528">Neurotoxin</keyword>
<keyword evidence="4" id="KW-0677">Repeat</keyword>
<dbReference type="SMART" id="SM00225">
    <property type="entry name" value="BTB"/>
    <property type="match status" value="2"/>
</dbReference>
<dbReference type="GO" id="GO:0000151">
    <property type="term" value="C:ubiquitin ligase complex"/>
    <property type="evidence" value="ECO:0007669"/>
    <property type="project" value="TreeGrafter"/>
</dbReference>
<evidence type="ECO:0000256" key="5">
    <source>
        <dbReference type="ARBA" id="ARBA00023028"/>
    </source>
</evidence>
<dbReference type="GO" id="GO:0006887">
    <property type="term" value="P:exocytosis"/>
    <property type="evidence" value="ECO:0007669"/>
    <property type="project" value="UniProtKB-KW"/>
</dbReference>
<dbReference type="InterPro" id="IPR011333">
    <property type="entry name" value="SKP1/BTB/POZ_sf"/>
</dbReference>
<dbReference type="GO" id="GO:0044218">
    <property type="term" value="C:other organism cell membrane"/>
    <property type="evidence" value="ECO:0007669"/>
    <property type="project" value="UniProtKB-KW"/>
</dbReference>
<dbReference type="PROSITE" id="PS50297">
    <property type="entry name" value="ANK_REP_REGION"/>
    <property type="match status" value="1"/>
</dbReference>
<name>A0AAJ6QQI8_9ACAR</name>
<dbReference type="CDD" id="cd18186">
    <property type="entry name" value="BTB_POZ_ZBTB_KLHL-like"/>
    <property type="match status" value="1"/>
</dbReference>
<evidence type="ECO:0000256" key="1">
    <source>
        <dbReference type="ARBA" id="ARBA00004175"/>
    </source>
</evidence>
<proteinExistence type="predicted"/>
<dbReference type="AlphaFoldDB" id="A0AAJ6QQI8"/>
<dbReference type="GO" id="GO:0005737">
    <property type="term" value="C:cytoplasm"/>
    <property type="evidence" value="ECO:0007669"/>
    <property type="project" value="TreeGrafter"/>
</dbReference>
<dbReference type="InterPro" id="IPR002110">
    <property type="entry name" value="Ankyrin_rpt"/>
</dbReference>
<protein>
    <submittedName>
        <fullName evidence="11">Ankyrin repeat and BTB/POZ domain-containing protein 1</fullName>
    </submittedName>
</protein>
<dbReference type="SUPFAM" id="SSF48403">
    <property type="entry name" value="Ankyrin repeat"/>
    <property type="match status" value="1"/>
</dbReference>
<evidence type="ECO:0000256" key="8">
    <source>
        <dbReference type="PROSITE-ProRule" id="PRU00023"/>
    </source>
</evidence>
<dbReference type="CDD" id="cd18497">
    <property type="entry name" value="BACK_ABTB1_BPOZ"/>
    <property type="match status" value="1"/>
</dbReference>
<dbReference type="SUPFAM" id="SSF54695">
    <property type="entry name" value="POZ domain"/>
    <property type="match status" value="2"/>
</dbReference>
<dbReference type="Gene3D" id="1.25.40.20">
    <property type="entry name" value="Ankyrin repeat-containing domain"/>
    <property type="match status" value="1"/>
</dbReference>
<sequence>MIALTLCLFGGRRLAHSVVTERPDLSSVSSALRVMVLRFLSGSAAMDINELLLACRRGDLEKVRYLVEKKEVPLCIRDKWDSTPLYYACYCGHKEIVQYLLANGAKCEANTFDGERCIYGALTDEIRNLLRSFKVVTSRIMRRHTYDEFLRKMYETVEFTDVLVTTRDGKSRRCHKCILAARSEYFRKVFSQDPNLREVRLDFQSSELFESLKEYMYTGTMRMLLEEDKVLEVQKMAEQFLLTSFIDKLLDELDKYECERSRYIKQVHHIIIEPELDSAELSESFGKLADEYLRKDLIELPFGSTKARSIMYADVCFQVEGTRFFAHRLFYCQRSEYFSAHLRDHFREAATVNGDIPLISLSDITADVFSCIHEFIYKDYTENLTATNVFDVLFAADMFLLNGLKRYCGNYVGERIDTDNAVSLLKNARMFELARLEDQCVAFISNRLEHFVDDVEFHELVIEDAKQVKERQETDSIAIIDDIRYHISANVQTFAEIEDANEKLFLIDQFLFRLNLEA</sequence>
<keyword evidence="3" id="KW-1052">Target cell membrane</keyword>
<dbReference type="SMART" id="SM00248">
    <property type="entry name" value="ANK"/>
    <property type="match status" value="2"/>
</dbReference>
<evidence type="ECO:0000256" key="7">
    <source>
        <dbReference type="ARBA" id="ARBA00023298"/>
    </source>
</evidence>
<keyword evidence="5" id="KW-0800">Toxin</keyword>
<dbReference type="InterPro" id="IPR036770">
    <property type="entry name" value="Ankyrin_rpt-contain_sf"/>
</dbReference>